<sequence>MSQDEESEDQKMVEIQKWKMFRGSGSSGSCRPAEINQTGKQRCQEVEQYKYGMFKRRAISPSLTSLSSCIQSPIQNPIPIPQACPLAPNLATPSHLVNYQSATVNSSSASSLVFRTNLGVHQSVLNKQSLPLDQDNLISNFSSNS</sequence>
<dbReference type="AlphaFoldDB" id="A0A5B0LU76"/>
<dbReference type="EMBL" id="VSWC01000184">
    <property type="protein sequence ID" value="KAA1067666.1"/>
    <property type="molecule type" value="Genomic_DNA"/>
</dbReference>
<reference evidence="1 2" key="1">
    <citation type="submission" date="2019-05" db="EMBL/GenBank/DDBJ databases">
        <title>Emergence of the Ug99 lineage of the wheat stem rust pathogen through somatic hybridization.</title>
        <authorList>
            <person name="Li F."/>
            <person name="Upadhyaya N.M."/>
            <person name="Sperschneider J."/>
            <person name="Matny O."/>
            <person name="Nguyen-Phuc H."/>
            <person name="Mago R."/>
            <person name="Raley C."/>
            <person name="Miller M.E."/>
            <person name="Silverstein K.A.T."/>
            <person name="Henningsen E."/>
            <person name="Hirsch C.D."/>
            <person name="Visser B."/>
            <person name="Pretorius Z.A."/>
            <person name="Steffenson B.J."/>
            <person name="Schwessinger B."/>
            <person name="Dodds P.N."/>
            <person name="Figueroa M."/>
        </authorList>
    </citation>
    <scope>NUCLEOTIDE SEQUENCE [LARGE SCALE GENOMIC DNA]</scope>
    <source>
        <strain evidence="1">21-0</strain>
    </source>
</reference>
<keyword evidence="2" id="KW-1185">Reference proteome</keyword>
<comment type="caution">
    <text evidence="1">The sequence shown here is derived from an EMBL/GenBank/DDBJ whole genome shotgun (WGS) entry which is preliminary data.</text>
</comment>
<accession>A0A5B0LU76</accession>
<evidence type="ECO:0000313" key="2">
    <source>
        <dbReference type="Proteomes" id="UP000324748"/>
    </source>
</evidence>
<gene>
    <name evidence="1" type="ORF">PGT21_013854</name>
</gene>
<organism evidence="1 2">
    <name type="scientific">Puccinia graminis f. sp. tritici</name>
    <dbReference type="NCBI Taxonomy" id="56615"/>
    <lineage>
        <taxon>Eukaryota</taxon>
        <taxon>Fungi</taxon>
        <taxon>Dikarya</taxon>
        <taxon>Basidiomycota</taxon>
        <taxon>Pucciniomycotina</taxon>
        <taxon>Pucciniomycetes</taxon>
        <taxon>Pucciniales</taxon>
        <taxon>Pucciniaceae</taxon>
        <taxon>Puccinia</taxon>
    </lineage>
</organism>
<protein>
    <submittedName>
        <fullName evidence="1">Uncharacterized protein</fullName>
    </submittedName>
</protein>
<dbReference type="Proteomes" id="UP000324748">
    <property type="component" value="Unassembled WGS sequence"/>
</dbReference>
<evidence type="ECO:0000313" key="1">
    <source>
        <dbReference type="EMBL" id="KAA1067666.1"/>
    </source>
</evidence>
<proteinExistence type="predicted"/>
<name>A0A5B0LU76_PUCGR</name>